<evidence type="ECO:0000313" key="7">
    <source>
        <dbReference type="EMBL" id="RGO08735.1"/>
    </source>
</evidence>
<dbReference type="SUPFAM" id="SSF52467">
    <property type="entry name" value="DHS-like NAD/FAD-binding domain"/>
    <property type="match status" value="1"/>
</dbReference>
<evidence type="ECO:0000259" key="5">
    <source>
        <dbReference type="Pfam" id="PF02775"/>
    </source>
</evidence>
<dbReference type="AlphaFoldDB" id="A0A3E5FQP9"/>
<dbReference type="SUPFAM" id="SSF52518">
    <property type="entry name" value="Thiamin diphosphate-binding fold (THDP-binding)"/>
    <property type="match status" value="2"/>
</dbReference>
<dbReference type="InterPro" id="IPR029061">
    <property type="entry name" value="THDP-binding"/>
</dbReference>
<dbReference type="Gene3D" id="3.40.50.970">
    <property type="match status" value="2"/>
</dbReference>
<feature type="domain" description="Thiamine pyrophosphate enzyme central" evidence="4">
    <location>
        <begin position="198"/>
        <end position="330"/>
    </location>
</feature>
<dbReference type="GO" id="GO:0003984">
    <property type="term" value="F:acetolactate synthase activity"/>
    <property type="evidence" value="ECO:0007669"/>
    <property type="project" value="TreeGrafter"/>
</dbReference>
<dbReference type="Pfam" id="PF00205">
    <property type="entry name" value="TPP_enzyme_M"/>
    <property type="match status" value="1"/>
</dbReference>
<dbReference type="GO" id="GO:0050660">
    <property type="term" value="F:flavin adenine dinucleotide binding"/>
    <property type="evidence" value="ECO:0007669"/>
    <property type="project" value="TreeGrafter"/>
</dbReference>
<dbReference type="FunFam" id="3.40.50.970:FF:000007">
    <property type="entry name" value="Acetolactate synthase"/>
    <property type="match status" value="1"/>
</dbReference>
<dbReference type="Proteomes" id="UP000261087">
    <property type="component" value="Unassembled WGS sequence"/>
</dbReference>
<sequence>MIWKVSDYIVDTLVKHKVTHIFGYQGTMIAHFVDSICRNEKMNNHSCYNEQGAAFAAVGYAKATGKIGVAYATSGPGALNLVSGIADAYFDSTPTLFITGQINLNEYTGISTIRQHAFQEVDIVSSVRSYTKYCVQITNKEDIRYELEKALFLAQEGRKGPILLDIPMNIQREFIEPEKLHSFIQKDCVYKDDEKIAQDILQEIKQAKKPVLLLGNGVRKNSEGHYFLKQWIEKLKIPVITSMPAKHLFTHQDSLYMGYIGAAYGNRAANMIASKKADLIVSIGCSMCKRQTGVQASTFAKEAKIIRVDIDKEELKRNVHDDDIKYCMDYHRLIKFLLKNADFQINSNWVTSCLKIKEKLTAFDINIFLREPNTFIKCMSDTLKEDANIFVDVGQHQIWVAQSYDVKNNQQMFFSGGHGAMGFALPAGIGGYYASRKRSIVICGDGAFQMNIQELQWVVREKIPILIFIFNNHSLGLIRQQQDDFFGKNHYGSANHEYDTPSFKAIGEAYGIPSFEIHTEKELILKMKQIQDGKPYLFEILVDKQSKAYPKTYFGEEMHNQKPYISKEMMDELLNL</sequence>
<dbReference type="CDD" id="cd07035">
    <property type="entry name" value="TPP_PYR_POX_like"/>
    <property type="match status" value="1"/>
</dbReference>
<dbReference type="GO" id="GO:0009097">
    <property type="term" value="P:isoleucine biosynthetic process"/>
    <property type="evidence" value="ECO:0007669"/>
    <property type="project" value="TreeGrafter"/>
</dbReference>
<dbReference type="InterPro" id="IPR012001">
    <property type="entry name" value="Thiamin_PyroP_enz_TPP-bd_dom"/>
</dbReference>
<dbReference type="GO" id="GO:0005948">
    <property type="term" value="C:acetolactate synthase complex"/>
    <property type="evidence" value="ECO:0007669"/>
    <property type="project" value="TreeGrafter"/>
</dbReference>
<dbReference type="GO" id="GO:0000287">
    <property type="term" value="F:magnesium ion binding"/>
    <property type="evidence" value="ECO:0007669"/>
    <property type="project" value="InterPro"/>
</dbReference>
<reference evidence="7 8" key="1">
    <citation type="submission" date="2018-08" db="EMBL/GenBank/DDBJ databases">
        <title>A genome reference for cultivated species of the human gut microbiota.</title>
        <authorList>
            <person name="Zou Y."/>
            <person name="Xue W."/>
            <person name="Luo G."/>
        </authorList>
    </citation>
    <scope>NUCLEOTIDE SEQUENCE [LARGE SCALE GENOMIC DNA]</scope>
    <source>
        <strain evidence="7 8">OM02-6</strain>
    </source>
</reference>
<evidence type="ECO:0000313" key="8">
    <source>
        <dbReference type="Proteomes" id="UP000261087"/>
    </source>
</evidence>
<dbReference type="GO" id="GO:0009099">
    <property type="term" value="P:L-valine biosynthetic process"/>
    <property type="evidence" value="ECO:0007669"/>
    <property type="project" value="TreeGrafter"/>
</dbReference>
<dbReference type="EMBL" id="QSVF01000019">
    <property type="protein sequence ID" value="RGO08735.1"/>
    <property type="molecule type" value="Genomic_DNA"/>
</dbReference>
<evidence type="ECO:0000256" key="1">
    <source>
        <dbReference type="ARBA" id="ARBA00007812"/>
    </source>
</evidence>
<comment type="similarity">
    <text evidence="1 3">Belongs to the TPP enzyme family.</text>
</comment>
<keyword evidence="2 3" id="KW-0786">Thiamine pyrophosphate</keyword>
<dbReference type="InterPro" id="IPR045229">
    <property type="entry name" value="TPP_enz"/>
</dbReference>
<dbReference type="Pfam" id="PF02775">
    <property type="entry name" value="TPP_enzyme_C"/>
    <property type="match status" value="1"/>
</dbReference>
<dbReference type="InterPro" id="IPR011766">
    <property type="entry name" value="TPP_enzyme_TPP-bd"/>
</dbReference>
<evidence type="ECO:0000259" key="4">
    <source>
        <dbReference type="Pfam" id="PF00205"/>
    </source>
</evidence>
<dbReference type="InterPro" id="IPR012000">
    <property type="entry name" value="Thiamin_PyroP_enz_cen_dom"/>
</dbReference>
<proteinExistence type="inferred from homology"/>
<dbReference type="Pfam" id="PF02776">
    <property type="entry name" value="TPP_enzyme_N"/>
    <property type="match status" value="1"/>
</dbReference>
<evidence type="ECO:0000259" key="6">
    <source>
        <dbReference type="Pfam" id="PF02776"/>
    </source>
</evidence>
<dbReference type="PANTHER" id="PTHR18968:SF13">
    <property type="entry name" value="ACETOLACTATE SYNTHASE CATALYTIC SUBUNIT, MITOCHONDRIAL"/>
    <property type="match status" value="1"/>
</dbReference>
<dbReference type="RefSeq" id="WP_117605092.1">
    <property type="nucleotide sequence ID" value="NZ_CATZTT010000043.1"/>
</dbReference>
<feature type="domain" description="Thiamine pyrophosphate enzyme N-terminal TPP-binding" evidence="6">
    <location>
        <begin position="4"/>
        <end position="125"/>
    </location>
</feature>
<evidence type="ECO:0000256" key="3">
    <source>
        <dbReference type="RuleBase" id="RU362132"/>
    </source>
</evidence>
<gene>
    <name evidence="7" type="ORF">DXB31_08065</name>
</gene>
<protein>
    <submittedName>
        <fullName evidence="7">Thiamine pyrophosphate-binding protein</fullName>
    </submittedName>
</protein>
<dbReference type="PANTHER" id="PTHR18968">
    <property type="entry name" value="THIAMINE PYROPHOSPHATE ENZYMES"/>
    <property type="match status" value="1"/>
</dbReference>
<dbReference type="InterPro" id="IPR029035">
    <property type="entry name" value="DHS-like_NAD/FAD-binding_dom"/>
</dbReference>
<organism evidence="7 8">
    <name type="scientific">Thomasclavelia spiroformis</name>
    <dbReference type="NCBI Taxonomy" id="29348"/>
    <lineage>
        <taxon>Bacteria</taxon>
        <taxon>Bacillati</taxon>
        <taxon>Bacillota</taxon>
        <taxon>Erysipelotrichia</taxon>
        <taxon>Erysipelotrichales</taxon>
        <taxon>Coprobacillaceae</taxon>
        <taxon>Thomasclavelia</taxon>
    </lineage>
</organism>
<dbReference type="Gene3D" id="3.40.50.1220">
    <property type="entry name" value="TPP-binding domain"/>
    <property type="match status" value="1"/>
</dbReference>
<feature type="domain" description="Thiamine pyrophosphate enzyme TPP-binding" evidence="5">
    <location>
        <begin position="392"/>
        <end position="539"/>
    </location>
</feature>
<dbReference type="GO" id="GO:0030976">
    <property type="term" value="F:thiamine pyrophosphate binding"/>
    <property type="evidence" value="ECO:0007669"/>
    <property type="project" value="InterPro"/>
</dbReference>
<comment type="caution">
    <text evidence="7">The sequence shown here is derived from an EMBL/GenBank/DDBJ whole genome shotgun (WGS) entry which is preliminary data.</text>
</comment>
<evidence type="ECO:0000256" key="2">
    <source>
        <dbReference type="ARBA" id="ARBA00023052"/>
    </source>
</evidence>
<name>A0A3E5FQP9_9FIRM</name>
<accession>A0A3E5FQP9</accession>